<gene>
    <name evidence="2" type="ORF">BN948_03777</name>
</gene>
<keyword evidence="1" id="KW-0812">Transmembrane</keyword>
<protein>
    <submittedName>
        <fullName evidence="2">Uncharacterized protein</fullName>
    </submittedName>
</protein>
<reference evidence="3" key="1">
    <citation type="submission" date="2014-02" db="EMBL/GenBank/DDBJ databases">
        <authorList>
            <person name="Gan H."/>
        </authorList>
    </citation>
    <scope>NUCLEOTIDE SEQUENCE [LARGE SCALE GENOMIC DNA]</scope>
    <source>
        <strain evidence="3">S1</strain>
    </source>
</reference>
<dbReference type="Proteomes" id="UP000028878">
    <property type="component" value="Unassembled WGS sequence"/>
</dbReference>
<feature type="transmembrane region" description="Helical" evidence="1">
    <location>
        <begin position="12"/>
        <end position="31"/>
    </location>
</feature>
<evidence type="ECO:0000313" key="2">
    <source>
        <dbReference type="EMBL" id="CDN89340.1"/>
    </source>
</evidence>
<feature type="transmembrane region" description="Helical" evidence="1">
    <location>
        <begin position="43"/>
        <end position="60"/>
    </location>
</feature>
<name>A0A1L1PIW2_HYDIT</name>
<keyword evidence="1" id="KW-0472">Membrane</keyword>
<organism evidence="2 3">
    <name type="scientific">Hydrogenophaga intermedia</name>
    <dbReference type="NCBI Taxonomy" id="65786"/>
    <lineage>
        <taxon>Bacteria</taxon>
        <taxon>Pseudomonadati</taxon>
        <taxon>Pseudomonadota</taxon>
        <taxon>Betaproteobacteria</taxon>
        <taxon>Burkholderiales</taxon>
        <taxon>Comamonadaceae</taxon>
        <taxon>Hydrogenophaga</taxon>
    </lineage>
</organism>
<keyword evidence="3" id="KW-1185">Reference proteome</keyword>
<dbReference type="RefSeq" id="WP_009517649.1">
    <property type="nucleotide sequence ID" value="NZ_CCAE010000040.1"/>
</dbReference>
<dbReference type="EMBL" id="CCAE010000040">
    <property type="protein sequence ID" value="CDN89340.1"/>
    <property type="molecule type" value="Genomic_DNA"/>
</dbReference>
<sequence length="176" mass="18838">MTNSNRSTRRQIITVVLLVLALVGGLVRWLAPQPSVARDLGTLLMVLWLPIVGNVIAWLIRRAKTPKQVPPGFAAGAVFVPHARIELVLLMTDVPRLSRPIRAGYFDGALVVGTEGFTTRLLVPPDGEPAPGEPCALEAQFLRPELALAKLAAGTRFTLLSGRTVLGTGHVLPMVG</sequence>
<proteinExistence type="predicted"/>
<dbReference type="AlphaFoldDB" id="A0A1L1PIW2"/>
<reference evidence="3" key="2">
    <citation type="submission" date="2014-11" db="EMBL/GenBank/DDBJ databases">
        <title>Draft genome sequence of Hydrogenophaga intermedia S1.</title>
        <authorList>
            <person name="Gan H.M."/>
            <person name="Chew T.H."/>
            <person name="Stolz A."/>
        </authorList>
    </citation>
    <scope>NUCLEOTIDE SEQUENCE [LARGE SCALE GENOMIC DNA]</scope>
    <source>
        <strain evidence="3">S1</strain>
    </source>
</reference>
<evidence type="ECO:0000256" key="1">
    <source>
        <dbReference type="SAM" id="Phobius"/>
    </source>
</evidence>
<keyword evidence="1" id="KW-1133">Transmembrane helix</keyword>
<accession>A0A1L1PIW2</accession>
<evidence type="ECO:0000313" key="3">
    <source>
        <dbReference type="Proteomes" id="UP000028878"/>
    </source>
</evidence>